<dbReference type="Ensembl" id="ENSDCDT00010068361.1">
    <property type="protein sequence ID" value="ENSDCDP00010057675.1"/>
    <property type="gene ID" value="ENSDCDG00010032606.1"/>
</dbReference>
<feature type="domain" description="RabBD" evidence="5">
    <location>
        <begin position="10"/>
        <end position="130"/>
    </location>
</feature>
<reference evidence="6" key="3">
    <citation type="submission" date="2025-09" db="UniProtKB">
        <authorList>
            <consortium name="Ensembl"/>
        </authorList>
    </citation>
    <scope>IDENTIFICATION</scope>
</reference>
<dbReference type="GO" id="GO:0017022">
    <property type="term" value="F:myosin binding"/>
    <property type="evidence" value="ECO:0007669"/>
    <property type="project" value="TreeGrafter"/>
</dbReference>
<dbReference type="GO" id="GO:0006886">
    <property type="term" value="P:intracellular protein transport"/>
    <property type="evidence" value="ECO:0007669"/>
    <property type="project" value="InterPro"/>
</dbReference>
<organism evidence="6 7">
    <name type="scientific">Denticeps clupeoides</name>
    <name type="common">denticle herring</name>
    <dbReference type="NCBI Taxonomy" id="299321"/>
    <lineage>
        <taxon>Eukaryota</taxon>
        <taxon>Metazoa</taxon>
        <taxon>Chordata</taxon>
        <taxon>Craniata</taxon>
        <taxon>Vertebrata</taxon>
        <taxon>Euteleostomi</taxon>
        <taxon>Actinopterygii</taxon>
        <taxon>Neopterygii</taxon>
        <taxon>Teleostei</taxon>
        <taxon>Clupei</taxon>
        <taxon>Clupeiformes</taxon>
        <taxon>Denticipitoidei</taxon>
        <taxon>Denticipitidae</taxon>
        <taxon>Denticeps</taxon>
    </lineage>
</organism>
<dbReference type="GeneTree" id="ENSGT00950000183138"/>
<dbReference type="InterPro" id="IPR041282">
    <property type="entry name" value="FYVE_2"/>
</dbReference>
<dbReference type="InterPro" id="IPR006788">
    <property type="entry name" value="Myrip/Melanophilin"/>
</dbReference>
<dbReference type="Proteomes" id="UP000694580">
    <property type="component" value="Chromosome 20"/>
</dbReference>
<dbReference type="SUPFAM" id="SSF57903">
    <property type="entry name" value="FYVE/PHD zinc finger"/>
    <property type="match status" value="1"/>
</dbReference>
<protein>
    <recommendedName>
        <fullName evidence="5">RabBD domain-containing protein</fullName>
    </recommendedName>
</protein>
<dbReference type="GO" id="GO:0030864">
    <property type="term" value="C:cortical actin cytoskeleton"/>
    <property type="evidence" value="ECO:0007669"/>
    <property type="project" value="TreeGrafter"/>
</dbReference>
<reference evidence="6 7" key="1">
    <citation type="submission" date="2020-06" db="EMBL/GenBank/DDBJ databases">
        <authorList>
            <consortium name="Wellcome Sanger Institute Data Sharing"/>
        </authorList>
    </citation>
    <scope>NUCLEOTIDE SEQUENCE [LARGE SCALE GENOMIC DNA]</scope>
</reference>
<dbReference type="PANTHER" id="PTHR14555:SF1">
    <property type="entry name" value="MELANOPHILIN"/>
    <property type="match status" value="1"/>
</dbReference>
<evidence type="ECO:0000313" key="7">
    <source>
        <dbReference type="Proteomes" id="UP000694580"/>
    </source>
</evidence>
<dbReference type="GO" id="GO:0008270">
    <property type="term" value="F:zinc ion binding"/>
    <property type="evidence" value="ECO:0007669"/>
    <property type="project" value="UniProtKB-KW"/>
</dbReference>
<gene>
    <name evidence="6" type="primary">LOC114770722</name>
</gene>
<keyword evidence="2" id="KW-0863">Zinc-finger</keyword>
<evidence type="ECO:0000256" key="1">
    <source>
        <dbReference type="ARBA" id="ARBA00022723"/>
    </source>
</evidence>
<name>A0AAY4EJ43_9TELE</name>
<reference evidence="6" key="2">
    <citation type="submission" date="2025-08" db="UniProtKB">
        <authorList>
            <consortium name="Ensembl"/>
        </authorList>
    </citation>
    <scope>IDENTIFICATION</scope>
</reference>
<evidence type="ECO:0000256" key="3">
    <source>
        <dbReference type="ARBA" id="ARBA00022833"/>
    </source>
</evidence>
<dbReference type="Pfam" id="PF04698">
    <property type="entry name" value="Rab_eff_C"/>
    <property type="match status" value="1"/>
</dbReference>
<dbReference type="InterPro" id="IPR037442">
    <property type="entry name" value="Melanophilin_FYVE-rel_dom"/>
</dbReference>
<dbReference type="Gene3D" id="3.30.40.10">
    <property type="entry name" value="Zinc/RING finger domain, C3HC4 (zinc finger)"/>
    <property type="match status" value="1"/>
</dbReference>
<dbReference type="FunFam" id="3.30.40.10:FF:000018">
    <property type="entry name" value="Synaptotagmin-like 5, isoform CRA_a"/>
    <property type="match status" value="1"/>
</dbReference>
<proteinExistence type="predicted"/>
<feature type="compositionally biased region" description="Polar residues" evidence="4">
    <location>
        <begin position="327"/>
        <end position="341"/>
    </location>
</feature>
<dbReference type="AlphaFoldDB" id="A0AAY4EJ43"/>
<dbReference type="CDD" id="cd15752">
    <property type="entry name" value="FYVE_SlaC2-a"/>
    <property type="match status" value="1"/>
</dbReference>
<dbReference type="PROSITE" id="PS50916">
    <property type="entry name" value="RABBD"/>
    <property type="match status" value="1"/>
</dbReference>
<keyword evidence="1" id="KW-0479">Metal-binding</keyword>
<evidence type="ECO:0000256" key="4">
    <source>
        <dbReference type="SAM" id="MobiDB-lite"/>
    </source>
</evidence>
<dbReference type="InterPro" id="IPR051745">
    <property type="entry name" value="Intracell_Transport_Effector"/>
</dbReference>
<dbReference type="InterPro" id="IPR010911">
    <property type="entry name" value="Rab_BD"/>
</dbReference>
<sequence length="533" mass="60206">MIPAMAAGRNVDLSRLTDEEAKHIWQVVQRDFSLRKKEEDRLGDLKTRLEKEDTKRELLRCEASISDSLCIRCLKPFKFLVNSRRQCLDCNLHICKGCSRYNVKERGWVCDPCRMARVLKIGTLEWYHENVRSRFKRFGSATILKSLYRRMSEERIYSPADLRGCSPHCSPSGPRDEDTRSMPDIHTEAYRRDEEHTEASDQTPYRLKRNSRRVLSADLLDIDPGSGYSTNSCRETLKRPMSLERTDFGNQRGRVQEDLASIFQQIHSCFGPGADQHDGLDGWATLDDATFPDARSEHSQSVDDSDMEEDSENLFLYLPPPRRRNHASSQENLPLSTPPQINDLTKRLSAIEDLLNRLEQKMTTPVQQIPEQPSPEELEEQKLRKKLDELTGNISDKCVSSDEEEQPMGTVGGTMLPGWAGQSGSSAELQAGPTKAPLSTERHVDQFAPTEDPGRTRPSLTANFELSELEDKVALAAAKVQNTQSEMCDIQNRIAALSAAGVSEAIHRRVSVATFYSDCSDGEIVPPFTHMSF</sequence>
<evidence type="ECO:0000313" key="6">
    <source>
        <dbReference type="Ensembl" id="ENSDCDP00010057675.1"/>
    </source>
</evidence>
<evidence type="ECO:0000259" key="5">
    <source>
        <dbReference type="PROSITE" id="PS50916"/>
    </source>
</evidence>
<dbReference type="GO" id="GO:0031267">
    <property type="term" value="F:small GTPase binding"/>
    <property type="evidence" value="ECO:0007669"/>
    <property type="project" value="InterPro"/>
</dbReference>
<dbReference type="PANTHER" id="PTHR14555">
    <property type="entry name" value="MYELIN-ASSOCIATED OLIGODENDROCYTIC BASIC PROTEIN MOBP -RELATED"/>
    <property type="match status" value="1"/>
</dbReference>
<accession>A0AAY4EJ43</accession>
<dbReference type="InterPro" id="IPR013083">
    <property type="entry name" value="Znf_RING/FYVE/PHD"/>
</dbReference>
<dbReference type="InterPro" id="IPR011011">
    <property type="entry name" value="Znf_FYVE_PHD"/>
</dbReference>
<dbReference type="GO" id="GO:0003779">
    <property type="term" value="F:actin binding"/>
    <property type="evidence" value="ECO:0007669"/>
    <property type="project" value="TreeGrafter"/>
</dbReference>
<dbReference type="Pfam" id="PF02318">
    <property type="entry name" value="FYVE_2"/>
    <property type="match status" value="1"/>
</dbReference>
<keyword evidence="7" id="KW-1185">Reference proteome</keyword>
<keyword evidence="3" id="KW-0862">Zinc</keyword>
<feature type="region of interest" description="Disordered" evidence="4">
    <location>
        <begin position="320"/>
        <end position="341"/>
    </location>
</feature>
<evidence type="ECO:0000256" key="2">
    <source>
        <dbReference type="ARBA" id="ARBA00022771"/>
    </source>
</evidence>